<name>A0ABW2X083_9ACTN</name>
<proteinExistence type="predicted"/>
<keyword evidence="3" id="KW-1185">Reference proteome</keyword>
<comment type="caution">
    <text evidence="2">The sequence shown here is derived from an EMBL/GenBank/DDBJ whole genome shotgun (WGS) entry which is preliminary data.</text>
</comment>
<feature type="transmembrane region" description="Helical" evidence="1">
    <location>
        <begin position="23"/>
        <end position="41"/>
    </location>
</feature>
<evidence type="ECO:0000256" key="1">
    <source>
        <dbReference type="SAM" id="Phobius"/>
    </source>
</evidence>
<protein>
    <submittedName>
        <fullName evidence="2">YrdB family protein</fullName>
    </submittedName>
</protein>
<gene>
    <name evidence="2" type="ORF">ACFQ2K_23985</name>
</gene>
<accession>A0ABW2X083</accession>
<reference evidence="3" key="1">
    <citation type="journal article" date="2019" name="Int. J. Syst. Evol. Microbiol.">
        <title>The Global Catalogue of Microorganisms (GCM) 10K type strain sequencing project: providing services to taxonomists for standard genome sequencing and annotation.</title>
        <authorList>
            <consortium name="The Broad Institute Genomics Platform"/>
            <consortium name="The Broad Institute Genome Sequencing Center for Infectious Disease"/>
            <person name="Wu L."/>
            <person name="Ma J."/>
        </authorList>
    </citation>
    <scope>NUCLEOTIDE SEQUENCE [LARGE SCALE GENOMIC DNA]</scope>
    <source>
        <strain evidence="3">JCM 12607</strain>
    </source>
</reference>
<keyword evidence="1" id="KW-0812">Transmembrane</keyword>
<dbReference type="Proteomes" id="UP001596915">
    <property type="component" value="Unassembled WGS sequence"/>
</dbReference>
<dbReference type="Pfam" id="PF10823">
    <property type="entry name" value="DUF2568"/>
    <property type="match status" value="1"/>
</dbReference>
<dbReference type="InterPro" id="IPR021214">
    <property type="entry name" value="DUF2568"/>
</dbReference>
<keyword evidence="1" id="KW-1133">Transmembrane helix</keyword>
<organism evidence="2 3">
    <name type="scientific">Streptomyces sanglieri</name>
    <dbReference type="NCBI Taxonomy" id="193460"/>
    <lineage>
        <taxon>Bacteria</taxon>
        <taxon>Bacillati</taxon>
        <taxon>Actinomycetota</taxon>
        <taxon>Actinomycetes</taxon>
        <taxon>Kitasatosporales</taxon>
        <taxon>Streptomycetaceae</taxon>
        <taxon>Streptomyces</taxon>
    </lineage>
</organism>
<feature type="transmembrane region" description="Helical" evidence="1">
    <location>
        <begin position="47"/>
        <end position="68"/>
    </location>
</feature>
<evidence type="ECO:0000313" key="2">
    <source>
        <dbReference type="EMBL" id="MFD0625354.1"/>
    </source>
</evidence>
<evidence type="ECO:0000313" key="3">
    <source>
        <dbReference type="Proteomes" id="UP001596915"/>
    </source>
</evidence>
<feature type="transmembrane region" description="Helical" evidence="1">
    <location>
        <begin position="104"/>
        <end position="123"/>
    </location>
</feature>
<dbReference type="EMBL" id="JBHTGL010000008">
    <property type="protein sequence ID" value="MFD0625354.1"/>
    <property type="molecule type" value="Genomic_DNA"/>
</dbReference>
<sequence length="133" mass="13590">MTSEGRGTPATPTGPAWLLANELLAFVVEVAALAALAWWGFVNGDGVAARLLLGIGAPAVAALIWGMFAAPRARFRPPLAGVLLVKAVVLGGGVYAVHAVGHSVSAVFFGVVVVVNTGVAETYRRRGVRESAA</sequence>
<keyword evidence="1" id="KW-0472">Membrane</keyword>